<evidence type="ECO:0000256" key="6">
    <source>
        <dbReference type="ARBA" id="ARBA00023242"/>
    </source>
</evidence>
<accession>A0A8H7N362</accession>
<protein>
    <recommendedName>
        <fullName evidence="9">C2H2-type domain-containing protein</fullName>
    </recommendedName>
</protein>
<evidence type="ECO:0000256" key="8">
    <source>
        <dbReference type="SAM" id="MobiDB-lite"/>
    </source>
</evidence>
<dbReference type="GO" id="GO:0000981">
    <property type="term" value="F:DNA-binding transcription factor activity, RNA polymerase II-specific"/>
    <property type="evidence" value="ECO:0007669"/>
    <property type="project" value="InterPro"/>
</dbReference>
<dbReference type="EMBL" id="JADCTT010000010">
    <property type="protein sequence ID" value="KAF9746969.1"/>
    <property type="molecule type" value="Genomic_DNA"/>
</dbReference>
<feature type="compositionally biased region" description="Basic and acidic residues" evidence="8">
    <location>
        <begin position="221"/>
        <end position="230"/>
    </location>
</feature>
<comment type="subcellular location">
    <subcellularLocation>
        <location evidence="1">Nucleus</location>
    </subcellularLocation>
</comment>
<evidence type="ECO:0000256" key="4">
    <source>
        <dbReference type="ARBA" id="ARBA00022771"/>
    </source>
</evidence>
<feature type="domain" description="C2H2-type" evidence="9">
    <location>
        <begin position="202"/>
        <end position="231"/>
    </location>
</feature>
<feature type="compositionally biased region" description="Low complexity" evidence="8">
    <location>
        <begin position="83"/>
        <end position="109"/>
    </location>
</feature>
<keyword evidence="6" id="KW-0539">Nucleus</keyword>
<dbReference type="GO" id="GO:0008270">
    <property type="term" value="F:zinc ion binding"/>
    <property type="evidence" value="ECO:0007669"/>
    <property type="project" value="UniProtKB-KW"/>
</dbReference>
<evidence type="ECO:0000259" key="9">
    <source>
        <dbReference type="PROSITE" id="PS50157"/>
    </source>
</evidence>
<keyword evidence="5" id="KW-0862">Zinc</keyword>
<dbReference type="PROSITE" id="PS00028">
    <property type="entry name" value="ZINC_FINGER_C2H2_1"/>
    <property type="match status" value="1"/>
</dbReference>
<dbReference type="InterPro" id="IPR013087">
    <property type="entry name" value="Znf_C2H2_type"/>
</dbReference>
<feature type="region of interest" description="Disordered" evidence="8">
    <location>
        <begin position="221"/>
        <end position="259"/>
    </location>
</feature>
<dbReference type="InterPro" id="IPR036236">
    <property type="entry name" value="Znf_C2H2_sf"/>
</dbReference>
<evidence type="ECO:0000256" key="3">
    <source>
        <dbReference type="ARBA" id="ARBA00022737"/>
    </source>
</evidence>
<evidence type="ECO:0000313" key="10">
    <source>
        <dbReference type="EMBL" id="KAF9746969.1"/>
    </source>
</evidence>
<dbReference type="Gene3D" id="3.30.160.60">
    <property type="entry name" value="Classic Zinc Finger"/>
    <property type="match status" value="1"/>
</dbReference>
<dbReference type="SMART" id="SM00355">
    <property type="entry name" value="ZnF_C2H2"/>
    <property type="match status" value="2"/>
</dbReference>
<reference evidence="10" key="1">
    <citation type="submission" date="2020-10" db="EMBL/GenBank/DDBJ databases">
        <title>High-Quality Genome Resource of Clonostachys rosea strain S41 by Oxford Nanopore Long-Read Sequencing.</title>
        <authorList>
            <person name="Wang H."/>
        </authorList>
    </citation>
    <scope>NUCLEOTIDE SEQUENCE</scope>
    <source>
        <strain evidence="10">S41</strain>
    </source>
</reference>
<keyword evidence="3" id="KW-0677">Repeat</keyword>
<sequence>MASLEKIMNMDEDSADPVQVKRERSASSISTQVPTTHTSSASSSIASPFPTTSASARHITSRGQPFARPSRQISSPSAYMAYSQPSDSPSLSSPSSSTTSRRSHSSISTGADAMDAMHYPQDHYNSNYGYGPSSSYSDPASRAYSTVPTASAPVKYTPVTGRVSRAKKGYPVHVCDQCKPSKTFTRAEHLRRHQLSHNPPELVCSVPGCGKTFHRKDLLERHQHRHEQDSRMSPTGGGGQPGPRYGHPMPEPPTTLAPRGYSPMPINSASWDEDVDPEMQHHTPGYIPEGMNHPQYGHGVPGYGPSSGWPEGSGIGSVPPPMQFPPGPGAGTPQRPRER</sequence>
<dbReference type="GO" id="GO:0005634">
    <property type="term" value="C:nucleus"/>
    <property type="evidence" value="ECO:0007669"/>
    <property type="project" value="UniProtKB-SubCell"/>
</dbReference>
<name>A0A8H7N362_BIOOC</name>
<dbReference type="PROSITE" id="PS50157">
    <property type="entry name" value="ZINC_FINGER_C2H2_2"/>
    <property type="match status" value="1"/>
</dbReference>
<organism evidence="10 11">
    <name type="scientific">Bionectria ochroleuca</name>
    <name type="common">Gliocladium roseum</name>
    <dbReference type="NCBI Taxonomy" id="29856"/>
    <lineage>
        <taxon>Eukaryota</taxon>
        <taxon>Fungi</taxon>
        <taxon>Dikarya</taxon>
        <taxon>Ascomycota</taxon>
        <taxon>Pezizomycotina</taxon>
        <taxon>Sordariomycetes</taxon>
        <taxon>Hypocreomycetidae</taxon>
        <taxon>Hypocreales</taxon>
        <taxon>Bionectriaceae</taxon>
        <taxon>Clonostachys</taxon>
    </lineage>
</organism>
<evidence type="ECO:0000256" key="7">
    <source>
        <dbReference type="PROSITE-ProRule" id="PRU00042"/>
    </source>
</evidence>
<dbReference type="GO" id="GO:0000785">
    <property type="term" value="C:chromatin"/>
    <property type="evidence" value="ECO:0007669"/>
    <property type="project" value="TreeGrafter"/>
</dbReference>
<proteinExistence type="predicted"/>
<dbReference type="Pfam" id="PF00096">
    <property type="entry name" value="zf-C2H2"/>
    <property type="match status" value="2"/>
</dbReference>
<evidence type="ECO:0000256" key="5">
    <source>
        <dbReference type="ARBA" id="ARBA00022833"/>
    </source>
</evidence>
<dbReference type="GO" id="GO:0000978">
    <property type="term" value="F:RNA polymerase II cis-regulatory region sequence-specific DNA binding"/>
    <property type="evidence" value="ECO:0007669"/>
    <property type="project" value="InterPro"/>
</dbReference>
<feature type="compositionally biased region" description="Low complexity" evidence="8">
    <location>
        <begin position="34"/>
        <end position="56"/>
    </location>
</feature>
<evidence type="ECO:0000256" key="2">
    <source>
        <dbReference type="ARBA" id="ARBA00022723"/>
    </source>
</evidence>
<keyword evidence="4 7" id="KW-0863">Zinc-finger</keyword>
<gene>
    <name evidence="10" type="ORF">IM811_002303</name>
</gene>
<dbReference type="InterPro" id="IPR051059">
    <property type="entry name" value="VerF-like"/>
</dbReference>
<evidence type="ECO:0000313" key="11">
    <source>
        <dbReference type="Proteomes" id="UP000616885"/>
    </source>
</evidence>
<dbReference type="PANTHER" id="PTHR40626">
    <property type="entry name" value="MIP31509P"/>
    <property type="match status" value="1"/>
</dbReference>
<dbReference type="Proteomes" id="UP000616885">
    <property type="component" value="Unassembled WGS sequence"/>
</dbReference>
<feature type="compositionally biased region" description="Pro residues" evidence="8">
    <location>
        <begin position="318"/>
        <end position="328"/>
    </location>
</feature>
<comment type="caution">
    <text evidence="10">The sequence shown here is derived from an EMBL/GenBank/DDBJ whole genome shotgun (WGS) entry which is preliminary data.</text>
</comment>
<feature type="region of interest" description="Disordered" evidence="8">
    <location>
        <begin position="281"/>
        <end position="339"/>
    </location>
</feature>
<feature type="region of interest" description="Disordered" evidence="8">
    <location>
        <begin position="1"/>
        <end position="109"/>
    </location>
</feature>
<evidence type="ECO:0000256" key="1">
    <source>
        <dbReference type="ARBA" id="ARBA00004123"/>
    </source>
</evidence>
<dbReference type="SUPFAM" id="SSF57667">
    <property type="entry name" value="beta-beta-alpha zinc fingers"/>
    <property type="match status" value="1"/>
</dbReference>
<dbReference type="PANTHER" id="PTHR40626:SF30">
    <property type="entry name" value="FINGER DOMAIN PROTEIN, PUTATIVE (AFU_ORTHOLOGUE AFUA_4G13600)-RELATED"/>
    <property type="match status" value="1"/>
</dbReference>
<keyword evidence="2" id="KW-0479">Metal-binding</keyword>
<dbReference type="AlphaFoldDB" id="A0A8H7N362"/>